<organism evidence="1 2">
    <name type="scientific">Natrialba aegyptia DSM 13077</name>
    <dbReference type="NCBI Taxonomy" id="1227491"/>
    <lineage>
        <taxon>Archaea</taxon>
        <taxon>Methanobacteriati</taxon>
        <taxon>Methanobacteriota</taxon>
        <taxon>Stenosarchaea group</taxon>
        <taxon>Halobacteria</taxon>
        <taxon>Halobacteriales</taxon>
        <taxon>Natrialbaceae</taxon>
        <taxon>Natrialba</taxon>
    </lineage>
</organism>
<evidence type="ECO:0000313" key="1">
    <source>
        <dbReference type="EMBL" id="ELZ05120.1"/>
    </source>
</evidence>
<evidence type="ECO:0000313" key="2">
    <source>
        <dbReference type="Proteomes" id="UP000011591"/>
    </source>
</evidence>
<reference evidence="1 2" key="1">
    <citation type="journal article" date="2014" name="PLoS Genet.">
        <title>Phylogenetically driven sequencing of extremely halophilic archaea reveals strategies for static and dynamic osmo-response.</title>
        <authorList>
            <person name="Becker E.A."/>
            <person name="Seitzer P.M."/>
            <person name="Tritt A."/>
            <person name="Larsen D."/>
            <person name="Krusor M."/>
            <person name="Yao A.I."/>
            <person name="Wu D."/>
            <person name="Madern D."/>
            <person name="Eisen J.A."/>
            <person name="Darling A.E."/>
            <person name="Facciotti M.T."/>
        </authorList>
    </citation>
    <scope>NUCLEOTIDE SEQUENCE [LARGE SCALE GENOMIC DNA]</scope>
    <source>
        <strain evidence="1 2">DSM 13077</strain>
    </source>
</reference>
<dbReference type="EMBL" id="AOIP01000029">
    <property type="protein sequence ID" value="ELZ05120.1"/>
    <property type="molecule type" value="Genomic_DNA"/>
</dbReference>
<sequence>MLVLSHAHLVAEELKSDPEPKTVTELADACDLTDSRVREALDAMTDDGTVYRVDRDSADVDRYELDESKMAGIAFVRSHGKRIVRRSERPFRC</sequence>
<protein>
    <submittedName>
        <fullName evidence="1">Uncharacterized protein</fullName>
    </submittedName>
</protein>
<dbReference type="RefSeq" id="WP_006665646.1">
    <property type="nucleotide sequence ID" value="NZ_AOIP01000029.1"/>
</dbReference>
<dbReference type="InterPro" id="IPR036390">
    <property type="entry name" value="WH_DNA-bd_sf"/>
</dbReference>
<name>M0B2V3_9EURY</name>
<dbReference type="SUPFAM" id="SSF46785">
    <property type="entry name" value="Winged helix' DNA-binding domain"/>
    <property type="match status" value="1"/>
</dbReference>
<dbReference type="InterPro" id="IPR036388">
    <property type="entry name" value="WH-like_DNA-bd_sf"/>
</dbReference>
<dbReference type="OrthoDB" id="238078at2157"/>
<proteinExistence type="predicted"/>
<dbReference type="PATRIC" id="fig|1227491.4.peg.2243"/>
<keyword evidence="2" id="KW-1185">Reference proteome</keyword>
<accession>M0B2V3</accession>
<dbReference type="AlphaFoldDB" id="M0B2V3"/>
<dbReference type="Proteomes" id="UP000011591">
    <property type="component" value="Unassembled WGS sequence"/>
</dbReference>
<dbReference type="Gene3D" id="1.10.10.10">
    <property type="entry name" value="Winged helix-like DNA-binding domain superfamily/Winged helix DNA-binding domain"/>
    <property type="match status" value="1"/>
</dbReference>
<comment type="caution">
    <text evidence="1">The sequence shown here is derived from an EMBL/GenBank/DDBJ whole genome shotgun (WGS) entry which is preliminary data.</text>
</comment>
<gene>
    <name evidence="1" type="ORF">C480_10934</name>
</gene>